<keyword evidence="5" id="KW-1185">Reference proteome</keyword>
<dbReference type="Pfam" id="PF07875">
    <property type="entry name" value="Coat_F"/>
    <property type="match status" value="1"/>
</dbReference>
<evidence type="ECO:0000313" key="4">
    <source>
        <dbReference type="EMBL" id="ADP31351.1"/>
    </source>
</evidence>
<reference evidence="4 5" key="1">
    <citation type="journal article" date="2011" name="Front. Microbiol.">
        <title>Genomic signatures of strain selection and enhancement in Bacillus atrophaeus var. globigii, a historical biowarfare simulant.</title>
        <authorList>
            <person name="Gibbons H.S."/>
            <person name="Broomall S.M."/>
            <person name="McNew L.A."/>
            <person name="Daligault H."/>
            <person name="Chapman C."/>
            <person name="Bruce D."/>
            <person name="Karavis M."/>
            <person name="Krepps M."/>
            <person name="McGregor P.A."/>
            <person name="Hong C."/>
            <person name="Park K.H."/>
            <person name="Akmal A."/>
            <person name="Feldman A."/>
            <person name="Lin J.S."/>
            <person name="Chang W.E."/>
            <person name="Higgs B.W."/>
            <person name="Demirev P."/>
            <person name="Lindquist J."/>
            <person name="Liem A."/>
            <person name="Fochler E."/>
            <person name="Read T.D."/>
            <person name="Tapia R."/>
            <person name="Johnson S."/>
            <person name="Bishop-Lilly K.A."/>
            <person name="Detter C."/>
            <person name="Han C."/>
            <person name="Sozhamannan S."/>
            <person name="Rosenzweig C.N."/>
            <person name="Skowronski E.W."/>
        </authorList>
    </citation>
    <scope>NUCLEOTIDE SEQUENCE [LARGE SCALE GENOMIC DNA]</scope>
    <source>
        <strain evidence="4 5">1942</strain>
    </source>
</reference>
<organism evidence="4 5">
    <name type="scientific">Bacillus atrophaeus (strain 1942)</name>
    <dbReference type="NCBI Taxonomy" id="720555"/>
    <lineage>
        <taxon>Bacteria</taxon>
        <taxon>Bacillati</taxon>
        <taxon>Bacillota</taxon>
        <taxon>Bacilli</taxon>
        <taxon>Bacillales</taxon>
        <taxon>Bacillaceae</taxon>
        <taxon>Bacillus</taxon>
    </lineage>
</organism>
<sequence length="119" mass="12948">MNDYLDPQNAKGMPDLADSALALDFLISVKTGVRNYAAAITETASPELRAALRHQLDAAIHLHGELSSLMIEKGWLHPADTDKQFQLDMKSAQTAIDIAGLNLFPDNTNRLGTFATPDN</sequence>
<dbReference type="RefSeq" id="WP_004430110.1">
    <property type="nucleotide sequence ID" value="NC_014639.1"/>
</dbReference>
<dbReference type="PANTHER" id="PTHR39183">
    <property type="entry name" value="SPORE COAT PROTEIN F-LIKE PROTEIN YHCQ"/>
    <property type="match status" value="1"/>
</dbReference>
<dbReference type="Proteomes" id="UP000006867">
    <property type="component" value="Chromosome"/>
</dbReference>
<dbReference type="EMBL" id="CP002207">
    <property type="protein sequence ID" value="ADP31351.1"/>
    <property type="molecule type" value="Genomic_DNA"/>
</dbReference>
<gene>
    <name evidence="4" type="ordered locus">BATR1942_01970</name>
</gene>
<evidence type="ECO:0000256" key="2">
    <source>
        <dbReference type="ARBA" id="ARBA00024325"/>
    </source>
</evidence>
<evidence type="ECO:0000256" key="3">
    <source>
        <dbReference type="ARBA" id="ARBA00024344"/>
    </source>
</evidence>
<evidence type="ECO:0000313" key="5">
    <source>
        <dbReference type="Proteomes" id="UP000006867"/>
    </source>
</evidence>
<dbReference type="InterPro" id="IPR012347">
    <property type="entry name" value="Ferritin-like"/>
</dbReference>
<accession>A0ABM5LU33</accession>
<name>A0ABM5LU33_BACA1</name>
<protein>
    <submittedName>
        <fullName evidence="4">Spore coat protein F</fullName>
    </submittedName>
</protein>
<comment type="subcellular location">
    <subcellularLocation>
        <location evidence="2">Spore coat</location>
    </subcellularLocation>
</comment>
<dbReference type="InterPro" id="IPR012851">
    <property type="entry name" value="Spore_coat_CotF-like"/>
</dbReference>
<dbReference type="Gene3D" id="1.20.1260.10">
    <property type="match status" value="1"/>
</dbReference>
<proteinExistence type="inferred from homology"/>
<evidence type="ECO:0000256" key="1">
    <source>
        <dbReference type="ARBA" id="ARBA00022969"/>
    </source>
</evidence>
<comment type="similarity">
    <text evidence="3">Belongs to the CotF family.</text>
</comment>
<dbReference type="PANTHER" id="PTHR39183:SF1">
    <property type="entry name" value="SPORE COAT PROTEIN F-LIKE PROTEIN YHCQ"/>
    <property type="match status" value="1"/>
</dbReference>
<keyword evidence="1" id="KW-0749">Sporulation</keyword>